<sequence length="81" mass="8996">MRTTNPIESTFATVRHRTTRTRNCVSRATFLGLAFKLIESAEKSWRRIRAPEKVASLLQGVPFKDGLPVTDSTPAQQPLAA</sequence>
<reference evidence="2" key="1">
    <citation type="submission" date="2017-01" db="EMBL/GenBank/DDBJ databases">
        <title>Genome Analysis of Deinococcus marmoris KOPRI26562.</title>
        <authorList>
            <person name="Kim J.H."/>
            <person name="Oh H.-M."/>
        </authorList>
    </citation>
    <scope>NUCLEOTIDE SEQUENCE [LARGE SCALE GENOMIC DNA]</scope>
    <source>
        <strain evidence="2">PAMC 26633</strain>
    </source>
</reference>
<evidence type="ECO:0000313" key="1">
    <source>
        <dbReference type="EMBL" id="OXC73383.1"/>
    </source>
</evidence>
<dbReference type="EMBL" id="MTHB01000254">
    <property type="protein sequence ID" value="OXC73383.1"/>
    <property type="molecule type" value="Genomic_DNA"/>
</dbReference>
<proteinExistence type="predicted"/>
<accession>A0A226WQL7</accession>
<evidence type="ECO:0000313" key="2">
    <source>
        <dbReference type="Proteomes" id="UP000214720"/>
    </source>
</evidence>
<name>A0A226WQL7_CABSO</name>
<gene>
    <name evidence="1" type="ORF">BSU04_37240</name>
</gene>
<dbReference type="Proteomes" id="UP000214720">
    <property type="component" value="Unassembled WGS sequence"/>
</dbReference>
<protein>
    <submittedName>
        <fullName evidence="1">Mobile element protein</fullName>
    </submittedName>
</protein>
<organism evidence="1 2">
    <name type="scientific">Caballeronia sordidicola</name>
    <name type="common">Burkholderia sordidicola</name>
    <dbReference type="NCBI Taxonomy" id="196367"/>
    <lineage>
        <taxon>Bacteria</taxon>
        <taxon>Pseudomonadati</taxon>
        <taxon>Pseudomonadota</taxon>
        <taxon>Betaproteobacteria</taxon>
        <taxon>Burkholderiales</taxon>
        <taxon>Burkholderiaceae</taxon>
        <taxon>Caballeronia</taxon>
    </lineage>
</organism>
<comment type="caution">
    <text evidence="1">The sequence shown here is derived from an EMBL/GenBank/DDBJ whole genome shotgun (WGS) entry which is preliminary data.</text>
</comment>
<dbReference type="AlphaFoldDB" id="A0A226WQL7"/>